<evidence type="ECO:0000313" key="1">
    <source>
        <dbReference type="EMBL" id="GEB85743.1"/>
    </source>
</evidence>
<dbReference type="PANTHER" id="PTHR30289:SF1">
    <property type="entry name" value="PEBP (PHOSPHATIDYLETHANOLAMINE-BINDING PROTEIN) FAMILY PROTEIN"/>
    <property type="match status" value="1"/>
</dbReference>
<gene>
    <name evidence="1" type="ORF">APE01nite_15400</name>
</gene>
<dbReference type="CDD" id="cd00865">
    <property type="entry name" value="PEBP_bact_arch"/>
    <property type="match status" value="1"/>
</dbReference>
<dbReference type="InterPro" id="IPR036610">
    <property type="entry name" value="PEBP-like_sf"/>
</dbReference>
<dbReference type="SUPFAM" id="SSF49777">
    <property type="entry name" value="PEBP-like"/>
    <property type="match status" value="1"/>
</dbReference>
<dbReference type="Pfam" id="PF01161">
    <property type="entry name" value="PBP"/>
    <property type="match status" value="1"/>
</dbReference>
<comment type="caution">
    <text evidence="1">The sequence shown here is derived from an EMBL/GenBank/DDBJ whole genome shotgun (WGS) entry which is preliminary data.</text>
</comment>
<proteinExistence type="predicted"/>
<dbReference type="InterPro" id="IPR008914">
    <property type="entry name" value="PEBP"/>
</dbReference>
<reference evidence="1 2" key="1">
    <citation type="submission" date="2019-06" db="EMBL/GenBank/DDBJ databases">
        <title>Whole genome shotgun sequence of Acetobacter peroxydans NBRC 13755.</title>
        <authorList>
            <person name="Hosoyama A."/>
            <person name="Uohara A."/>
            <person name="Ohji S."/>
            <person name="Ichikawa N."/>
        </authorList>
    </citation>
    <scope>NUCLEOTIDE SEQUENCE [LARGE SCALE GENOMIC DNA]</scope>
    <source>
        <strain evidence="1 2">NBRC 13755</strain>
    </source>
</reference>
<dbReference type="RefSeq" id="WP_141376256.1">
    <property type="nucleotide sequence ID" value="NZ_BAPL01000025.1"/>
</dbReference>
<sequence length="164" mass="17066">MTFVLESPAFVTGDVLPQAQVYNGMGQTGANLSPALVWKGAPEGTRSFVVTVYDPDAPTGSGWWHWVVVNIPPQVTALPEGAGSGKGGLPEGALQIRTDFGVPGYGGAAPPPGRVHRYVFTVYALDVPRLDVTADSSPALVGFMIHHHQLGAASLTALYGGSAR</sequence>
<organism evidence="1 2">
    <name type="scientific">Acetobacter peroxydans</name>
    <dbReference type="NCBI Taxonomy" id="104098"/>
    <lineage>
        <taxon>Bacteria</taxon>
        <taxon>Pseudomonadati</taxon>
        <taxon>Pseudomonadota</taxon>
        <taxon>Alphaproteobacteria</taxon>
        <taxon>Acetobacterales</taxon>
        <taxon>Acetobacteraceae</taxon>
        <taxon>Acetobacter</taxon>
    </lineage>
</organism>
<name>A0A4Y3TVD3_9PROT</name>
<evidence type="ECO:0000313" key="2">
    <source>
        <dbReference type="Proteomes" id="UP000317730"/>
    </source>
</evidence>
<dbReference type="NCBIfam" id="TIGR00481">
    <property type="entry name" value="YbhB/YbcL family Raf kinase inhibitor-like protein"/>
    <property type="match status" value="1"/>
</dbReference>
<dbReference type="Proteomes" id="UP000317730">
    <property type="component" value="Unassembled WGS sequence"/>
</dbReference>
<dbReference type="NCBIfam" id="NF007609">
    <property type="entry name" value="PRK10257.1"/>
    <property type="match status" value="1"/>
</dbReference>
<accession>A0A4Y3TVD3</accession>
<dbReference type="Gene3D" id="3.90.280.10">
    <property type="entry name" value="PEBP-like"/>
    <property type="match status" value="1"/>
</dbReference>
<protein>
    <submittedName>
        <fullName evidence="1">Kinase inhibitor</fullName>
    </submittedName>
</protein>
<keyword evidence="2" id="KW-1185">Reference proteome</keyword>
<dbReference type="PANTHER" id="PTHR30289">
    <property type="entry name" value="UNCHARACTERIZED PROTEIN YBCL-RELATED"/>
    <property type="match status" value="1"/>
</dbReference>
<dbReference type="AlphaFoldDB" id="A0A4Y3TVD3"/>
<dbReference type="OrthoDB" id="9797506at2"/>
<dbReference type="EMBL" id="BJMV01000007">
    <property type="protein sequence ID" value="GEB85743.1"/>
    <property type="molecule type" value="Genomic_DNA"/>
</dbReference>
<dbReference type="InterPro" id="IPR005247">
    <property type="entry name" value="YbhB_YbcL/LppC-like"/>
</dbReference>